<dbReference type="eggNOG" id="ENOG502ZPBP">
    <property type="taxonomic scope" value="Bacteria"/>
</dbReference>
<proteinExistence type="predicted"/>
<reference evidence="1 2" key="1">
    <citation type="journal article" date="2010" name="Stand. Genomic Sci.">
        <title>Complete genome sequence of Cellulophaga algicola type strain (IC166).</title>
        <authorList>
            <person name="Abt B."/>
            <person name="Lu M."/>
            <person name="Misra M."/>
            <person name="Han C."/>
            <person name="Nolan M."/>
            <person name="Lucas S."/>
            <person name="Hammon N."/>
            <person name="Deshpande S."/>
            <person name="Cheng J.F."/>
            <person name="Tapia R."/>
            <person name="Goodwin L."/>
            <person name="Pitluck S."/>
            <person name="Liolios K."/>
            <person name="Pagani I."/>
            <person name="Ivanova N."/>
            <person name="Mavromatis K."/>
            <person name="Ovchinikova G."/>
            <person name="Pati A."/>
            <person name="Chen A."/>
            <person name="Palaniappan K."/>
            <person name="Land M."/>
            <person name="Hauser L."/>
            <person name="Chang Y.J."/>
            <person name="Jeffries C.D."/>
            <person name="Detter J.C."/>
            <person name="Brambilla E."/>
            <person name="Rohde M."/>
            <person name="Tindall B.J."/>
            <person name="Goker M."/>
            <person name="Woyke T."/>
            <person name="Bristow J."/>
            <person name="Eisen J.A."/>
            <person name="Markowitz V."/>
            <person name="Hugenholtz P."/>
            <person name="Kyrpides N.C."/>
            <person name="Klenk H.P."/>
            <person name="Lapidus A."/>
        </authorList>
    </citation>
    <scope>NUCLEOTIDE SEQUENCE [LARGE SCALE GENOMIC DNA]</scope>
    <source>
        <strain evidence="2">DSM 14237 / IC166 / ACAM 630</strain>
    </source>
</reference>
<protein>
    <submittedName>
        <fullName evidence="1">Uncharacterized protein</fullName>
    </submittedName>
</protein>
<accession>E6X768</accession>
<dbReference type="Proteomes" id="UP000008634">
    <property type="component" value="Chromosome"/>
</dbReference>
<gene>
    <name evidence="1" type="ordered locus">Celal_1206</name>
</gene>
<dbReference type="EMBL" id="CP002453">
    <property type="protein sequence ID" value="ADV48521.1"/>
    <property type="molecule type" value="Genomic_DNA"/>
</dbReference>
<dbReference type="STRING" id="688270.Celal_1206"/>
<organism evidence="1 2">
    <name type="scientific">Cellulophaga algicola (strain DSM 14237 / IC166 / ACAM 630)</name>
    <dbReference type="NCBI Taxonomy" id="688270"/>
    <lineage>
        <taxon>Bacteria</taxon>
        <taxon>Pseudomonadati</taxon>
        <taxon>Bacteroidota</taxon>
        <taxon>Flavobacteriia</taxon>
        <taxon>Flavobacteriales</taxon>
        <taxon>Flavobacteriaceae</taxon>
        <taxon>Cellulophaga</taxon>
    </lineage>
</organism>
<keyword evidence="2" id="KW-1185">Reference proteome</keyword>
<evidence type="ECO:0000313" key="2">
    <source>
        <dbReference type="Proteomes" id="UP000008634"/>
    </source>
</evidence>
<dbReference type="HOGENOM" id="CLU_1114253_0_0_10"/>
<dbReference type="KEGG" id="cao:Celal_1206"/>
<sequence>MIFTEQLVVVNEQKLDSSLQLKKPVILNLFRDMTFDLHRQKGLEIDSSAINLSLETNFIPYIDLVLDPRNNFREPINHIYVFEDSIIKYQEQNSILETLNEIEVINRSNGKLSHYTLEDSVMTLNSYKFSMPIKQSNKNIRIYEYRDIRKNILGFDCFKIIIIKNENFLKDLEMLEVEISSEIKAKYINFLEPTSEQILYVTEQISCKYHPTINLSEVLDNYYPLEISSTDGVLEGTEKRVILKEISIK</sequence>
<evidence type="ECO:0000313" key="1">
    <source>
        <dbReference type="EMBL" id="ADV48521.1"/>
    </source>
</evidence>
<name>E6X768_CELAD</name>
<dbReference type="AlphaFoldDB" id="E6X768"/>